<organism evidence="1 2">
    <name type="scientific">Pseudobacteroides cellulosolvens ATCC 35603 = DSM 2933</name>
    <dbReference type="NCBI Taxonomy" id="398512"/>
    <lineage>
        <taxon>Bacteria</taxon>
        <taxon>Bacillati</taxon>
        <taxon>Bacillota</taxon>
        <taxon>Clostridia</taxon>
        <taxon>Eubacteriales</taxon>
        <taxon>Oscillospiraceae</taxon>
        <taxon>Pseudobacteroides</taxon>
    </lineage>
</organism>
<dbReference type="AlphaFoldDB" id="A0A0L6JSQ3"/>
<dbReference type="RefSeq" id="WP_036936373.1">
    <property type="nucleotide sequence ID" value="NZ_JQKC01000002.1"/>
</dbReference>
<sequence length="105" mass="12029">MDLKDLKVVSLNITEDNYEYKGLFRLCSDDRCMDADLEKLSDQSFLEEVKVTFNIKDPISVIKSDIMDKVIDASKQESRISQGEHCCNDTSDKKIQRSLDSLNMS</sequence>
<protein>
    <submittedName>
        <fullName evidence="1">Uncharacterized protein</fullName>
    </submittedName>
</protein>
<evidence type="ECO:0000313" key="2">
    <source>
        <dbReference type="Proteomes" id="UP000036923"/>
    </source>
</evidence>
<dbReference type="eggNOG" id="ENOG50345WH">
    <property type="taxonomic scope" value="Bacteria"/>
</dbReference>
<dbReference type="Proteomes" id="UP000036923">
    <property type="component" value="Unassembled WGS sequence"/>
</dbReference>
<comment type="caution">
    <text evidence="1">The sequence shown here is derived from an EMBL/GenBank/DDBJ whole genome shotgun (WGS) entry which is preliminary data.</text>
</comment>
<name>A0A0L6JSQ3_9FIRM</name>
<evidence type="ECO:0000313" key="1">
    <source>
        <dbReference type="EMBL" id="KNY28730.1"/>
    </source>
</evidence>
<accession>A0A0L6JSQ3</accession>
<reference evidence="2" key="1">
    <citation type="submission" date="2015-07" db="EMBL/GenBank/DDBJ databases">
        <title>Near-Complete Genome Sequence of the Cellulolytic Bacterium Bacteroides (Pseudobacteroides) cellulosolvens ATCC 35603.</title>
        <authorList>
            <person name="Dassa B."/>
            <person name="Utturkar S.M."/>
            <person name="Klingeman D.M."/>
            <person name="Hurt R.A."/>
            <person name="Keller M."/>
            <person name="Xu J."/>
            <person name="Reddy Y.H.K."/>
            <person name="Borovok I."/>
            <person name="Grinberg I.R."/>
            <person name="Lamed R."/>
            <person name="Zhivin O."/>
            <person name="Bayer E.A."/>
            <person name="Brown S.D."/>
        </authorList>
    </citation>
    <scope>NUCLEOTIDE SEQUENCE [LARGE SCALE GENOMIC DNA]</scope>
    <source>
        <strain evidence="2">DSM 2933</strain>
    </source>
</reference>
<dbReference type="STRING" id="398512.Bccel_4004"/>
<proteinExistence type="predicted"/>
<gene>
    <name evidence="1" type="ORF">Bccel_4004</name>
</gene>
<dbReference type="OrthoDB" id="2085783at2"/>
<dbReference type="EMBL" id="LGTC01000001">
    <property type="protein sequence ID" value="KNY28730.1"/>
    <property type="molecule type" value="Genomic_DNA"/>
</dbReference>
<keyword evidence="2" id="KW-1185">Reference proteome</keyword>